<gene>
    <name evidence="2" type="ORF">PGLA2088_LOCUS9729</name>
</gene>
<feature type="compositionally biased region" description="Basic and acidic residues" evidence="1">
    <location>
        <begin position="95"/>
        <end position="107"/>
    </location>
</feature>
<organism evidence="2 3">
    <name type="scientific">Polarella glacialis</name>
    <name type="common">Dinoflagellate</name>
    <dbReference type="NCBI Taxonomy" id="89957"/>
    <lineage>
        <taxon>Eukaryota</taxon>
        <taxon>Sar</taxon>
        <taxon>Alveolata</taxon>
        <taxon>Dinophyceae</taxon>
        <taxon>Suessiales</taxon>
        <taxon>Suessiaceae</taxon>
        <taxon>Polarella</taxon>
    </lineage>
</organism>
<dbReference type="EMBL" id="CAJNNW010010806">
    <property type="protein sequence ID" value="CAE8652490.1"/>
    <property type="molecule type" value="Genomic_DNA"/>
</dbReference>
<feature type="region of interest" description="Disordered" evidence="1">
    <location>
        <begin position="79"/>
        <end position="107"/>
    </location>
</feature>
<sequence length="138" mass="15251">MGALSSRISVSQKPHGKLEDVFFLSPSPAKWLSSRSGSAGSGSPSESPGGLFLKDRSQVNRVLEVSDVYWCSEPLKEAGDFQNLSPRTPQRTHRRLEGKDGPSSREVGHSYVVLSVLVRPESDADELRSELWRLNWGQ</sequence>
<dbReference type="Proteomes" id="UP000626109">
    <property type="component" value="Unassembled WGS sequence"/>
</dbReference>
<evidence type="ECO:0000256" key="1">
    <source>
        <dbReference type="SAM" id="MobiDB-lite"/>
    </source>
</evidence>
<comment type="caution">
    <text evidence="2">The sequence shown here is derived from an EMBL/GenBank/DDBJ whole genome shotgun (WGS) entry which is preliminary data.</text>
</comment>
<evidence type="ECO:0000313" key="3">
    <source>
        <dbReference type="Proteomes" id="UP000626109"/>
    </source>
</evidence>
<name>A0A813IKW1_POLGL</name>
<feature type="compositionally biased region" description="Low complexity" evidence="1">
    <location>
        <begin position="33"/>
        <end position="50"/>
    </location>
</feature>
<accession>A0A813IKW1</accession>
<feature type="non-terminal residue" evidence="2">
    <location>
        <position position="1"/>
    </location>
</feature>
<protein>
    <submittedName>
        <fullName evidence="2">Uncharacterized protein</fullName>
    </submittedName>
</protein>
<feature type="region of interest" description="Disordered" evidence="1">
    <location>
        <begin position="30"/>
        <end position="52"/>
    </location>
</feature>
<evidence type="ECO:0000313" key="2">
    <source>
        <dbReference type="EMBL" id="CAE8652490.1"/>
    </source>
</evidence>
<dbReference type="AlphaFoldDB" id="A0A813IKW1"/>
<proteinExistence type="predicted"/>
<reference evidence="2" key="1">
    <citation type="submission" date="2021-02" db="EMBL/GenBank/DDBJ databases">
        <authorList>
            <person name="Dougan E. K."/>
            <person name="Rhodes N."/>
            <person name="Thang M."/>
            <person name="Chan C."/>
        </authorList>
    </citation>
    <scope>NUCLEOTIDE SEQUENCE</scope>
</reference>